<dbReference type="InterPro" id="IPR026816">
    <property type="entry name" value="Flavodoxin_dom"/>
</dbReference>
<dbReference type="PATRIC" id="fig|935700.4.peg.471"/>
<comment type="caution">
    <text evidence="2">The sequence shown here is derived from an EMBL/GenBank/DDBJ whole genome shotgun (WGS) entry which is preliminary data.</text>
</comment>
<dbReference type="GO" id="GO:0010181">
    <property type="term" value="F:FMN binding"/>
    <property type="evidence" value="ECO:0007669"/>
    <property type="project" value="TreeGrafter"/>
</dbReference>
<evidence type="ECO:0000313" key="2">
    <source>
        <dbReference type="EMBL" id="KIT17782.1"/>
    </source>
</evidence>
<dbReference type="EMBL" id="JYFE01000014">
    <property type="protein sequence ID" value="KIT17782.1"/>
    <property type="molecule type" value="Genomic_DNA"/>
</dbReference>
<dbReference type="OrthoDB" id="9795729at2"/>
<reference evidence="2 3" key="1">
    <citation type="submission" date="2015-02" db="EMBL/GenBank/DDBJ databases">
        <title>Genome Sequence of Jannaschia aquimarina DSM28248, a member of the Roseobacter clade.</title>
        <authorList>
            <person name="Voget S."/>
            <person name="Daniel R."/>
        </authorList>
    </citation>
    <scope>NUCLEOTIDE SEQUENCE [LARGE SCALE GENOMIC DNA]</scope>
    <source>
        <strain evidence="2 3">GSW-M26</strain>
    </source>
</reference>
<feature type="domain" description="Flavodoxin" evidence="1">
    <location>
        <begin position="4"/>
        <end position="147"/>
    </location>
</feature>
<dbReference type="PANTHER" id="PTHR38030:SF2">
    <property type="entry name" value="PROTOPORPHYRINOGEN IX DEHYDROGENASE [QUINONE]"/>
    <property type="match status" value="1"/>
</dbReference>
<dbReference type="GO" id="GO:0006783">
    <property type="term" value="P:heme biosynthetic process"/>
    <property type="evidence" value="ECO:0007669"/>
    <property type="project" value="TreeGrafter"/>
</dbReference>
<dbReference type="InterPro" id="IPR029039">
    <property type="entry name" value="Flavoprotein-like_sf"/>
</dbReference>
<dbReference type="Proteomes" id="UP000032232">
    <property type="component" value="Unassembled WGS sequence"/>
</dbReference>
<dbReference type="EC" id="1.3.5.3" evidence="2"/>
<evidence type="ECO:0000259" key="1">
    <source>
        <dbReference type="Pfam" id="PF12724"/>
    </source>
</evidence>
<gene>
    <name evidence="2" type="primary">hemG</name>
    <name evidence="2" type="ORF">jaqu_04410</name>
</gene>
<organism evidence="2 3">
    <name type="scientific">Jannaschia aquimarina</name>
    <dbReference type="NCBI Taxonomy" id="935700"/>
    <lineage>
        <taxon>Bacteria</taxon>
        <taxon>Pseudomonadati</taxon>
        <taxon>Pseudomonadota</taxon>
        <taxon>Alphaproteobacteria</taxon>
        <taxon>Rhodobacterales</taxon>
        <taxon>Roseobacteraceae</taxon>
        <taxon>Jannaschia</taxon>
    </lineage>
</organism>
<dbReference type="InterPro" id="IPR052200">
    <property type="entry name" value="Protoporphyrinogen_IX_DH"/>
</dbReference>
<evidence type="ECO:0000313" key="3">
    <source>
        <dbReference type="Proteomes" id="UP000032232"/>
    </source>
</evidence>
<keyword evidence="2" id="KW-0560">Oxidoreductase</keyword>
<sequence>MKLLVAYATTEGQARKTARHLTERAHGAGHTVEMLALADADGVNPSGFDGVVLAASIHASQYQSALGDFAAREAEALNRVPTLFVSVSLAAAGHSAEEWRSLDRILADFTKATGWTPGQVEQVAGAYRPGQYDIIRRFIMRQIISDRDPDADPGQDKEYTDWDALDTAFDAWLASLSG</sequence>
<dbReference type="AlphaFoldDB" id="A0A0D1CSQ1"/>
<dbReference type="GO" id="GO:0070819">
    <property type="term" value="F:menaquinone-dependent protoporphyrinogen oxidase activity"/>
    <property type="evidence" value="ECO:0007669"/>
    <property type="project" value="TreeGrafter"/>
</dbReference>
<accession>A0A0D1CSQ1</accession>
<protein>
    <submittedName>
        <fullName evidence="2">HemG protein</fullName>
        <ecNumber evidence="2">1.3.5.3</ecNumber>
    </submittedName>
</protein>
<dbReference type="Gene3D" id="3.40.50.360">
    <property type="match status" value="1"/>
</dbReference>
<keyword evidence="3" id="KW-1185">Reference proteome</keyword>
<dbReference type="PANTHER" id="PTHR38030">
    <property type="entry name" value="PROTOPORPHYRINOGEN IX DEHYDROGENASE [MENAQUINONE]"/>
    <property type="match status" value="1"/>
</dbReference>
<dbReference type="SUPFAM" id="SSF52218">
    <property type="entry name" value="Flavoproteins"/>
    <property type="match status" value="1"/>
</dbReference>
<dbReference type="RefSeq" id="WP_043917308.1">
    <property type="nucleotide sequence ID" value="NZ_FZPF01000006.1"/>
</dbReference>
<dbReference type="Pfam" id="PF12724">
    <property type="entry name" value="Flavodoxin_5"/>
    <property type="match status" value="1"/>
</dbReference>
<name>A0A0D1CSQ1_9RHOB</name>
<proteinExistence type="predicted"/>
<dbReference type="STRING" id="935700.jaqu_04410"/>